<evidence type="ECO:0000256" key="5">
    <source>
        <dbReference type="ARBA" id="ARBA00023136"/>
    </source>
</evidence>
<accession>A0ABX1XQB3</accession>
<evidence type="ECO:0000256" key="1">
    <source>
        <dbReference type="ARBA" id="ARBA00004651"/>
    </source>
</evidence>
<dbReference type="InterPro" id="IPR010559">
    <property type="entry name" value="Sig_transdc_His_kin_internal"/>
</dbReference>
<dbReference type="Proteomes" id="UP000616779">
    <property type="component" value="Unassembled WGS sequence"/>
</dbReference>
<organism evidence="8 9">
    <name type="scientific">Paenibacillus phytorum</name>
    <dbReference type="NCBI Taxonomy" id="2654977"/>
    <lineage>
        <taxon>Bacteria</taxon>
        <taxon>Bacillati</taxon>
        <taxon>Bacillota</taxon>
        <taxon>Bacilli</taxon>
        <taxon>Bacillales</taxon>
        <taxon>Paenibacillaceae</taxon>
        <taxon>Paenibacillus</taxon>
    </lineage>
</organism>
<keyword evidence="2" id="KW-1003">Cell membrane</keyword>
<feature type="transmembrane region" description="Helical" evidence="6">
    <location>
        <begin position="20"/>
        <end position="39"/>
    </location>
</feature>
<evidence type="ECO:0000259" key="7">
    <source>
        <dbReference type="PROSITE" id="PS50885"/>
    </source>
</evidence>
<dbReference type="EMBL" id="WHOA01000030">
    <property type="protein sequence ID" value="NOU70732.1"/>
    <property type="molecule type" value="Genomic_DNA"/>
</dbReference>
<dbReference type="CDD" id="cd06225">
    <property type="entry name" value="HAMP"/>
    <property type="match status" value="1"/>
</dbReference>
<evidence type="ECO:0000256" key="3">
    <source>
        <dbReference type="ARBA" id="ARBA00022553"/>
    </source>
</evidence>
<reference evidence="8 9" key="1">
    <citation type="submission" date="2019-10" db="EMBL/GenBank/DDBJ databases">
        <title>Description of Paenibacillus terrestris sp. nov.</title>
        <authorList>
            <person name="Carlier A."/>
            <person name="Qi S."/>
        </authorList>
    </citation>
    <scope>NUCLEOTIDE SEQUENCE [LARGE SCALE GENOMIC DNA]</scope>
    <source>
        <strain evidence="8 9">LMG 31458</strain>
    </source>
</reference>
<name>A0ABX1XQB3_9BACL</name>
<dbReference type="SUPFAM" id="SSF55874">
    <property type="entry name" value="ATPase domain of HSP90 chaperone/DNA topoisomerase II/histidine kinase"/>
    <property type="match status" value="1"/>
</dbReference>
<dbReference type="Gene3D" id="6.10.340.10">
    <property type="match status" value="1"/>
</dbReference>
<feature type="transmembrane region" description="Helical" evidence="6">
    <location>
        <begin position="285"/>
        <end position="306"/>
    </location>
</feature>
<comment type="subcellular location">
    <subcellularLocation>
        <location evidence="1">Cell membrane</location>
        <topology evidence="1">Multi-pass membrane protein</topology>
    </subcellularLocation>
</comment>
<evidence type="ECO:0000256" key="2">
    <source>
        <dbReference type="ARBA" id="ARBA00022475"/>
    </source>
</evidence>
<keyword evidence="3" id="KW-0597">Phosphoprotein</keyword>
<keyword evidence="5 6" id="KW-0472">Membrane</keyword>
<evidence type="ECO:0000256" key="6">
    <source>
        <dbReference type="SAM" id="Phobius"/>
    </source>
</evidence>
<evidence type="ECO:0000256" key="4">
    <source>
        <dbReference type="ARBA" id="ARBA00022679"/>
    </source>
</evidence>
<protein>
    <submittedName>
        <fullName evidence="8">HAMP domain-containing protein</fullName>
    </submittedName>
</protein>
<dbReference type="InterPro" id="IPR036890">
    <property type="entry name" value="HATPase_C_sf"/>
</dbReference>
<proteinExistence type="predicted"/>
<keyword evidence="4" id="KW-0808">Transferase</keyword>
<dbReference type="SMART" id="SM00304">
    <property type="entry name" value="HAMP"/>
    <property type="match status" value="1"/>
</dbReference>
<dbReference type="PROSITE" id="PS50885">
    <property type="entry name" value="HAMP"/>
    <property type="match status" value="1"/>
</dbReference>
<sequence>MWLLRRLRNGKYTGISTKLFVLVFLSVVGLFFVIGLFGYQRLFNPIKQNNEAVLQDSVVQVENYLKTFMNNILGLLLLLSNPVINDSLGKEDIDRLLETMMTQHSEEFEAIFLIEGEAISSSSPFSYQFFVTEKQVADIVRQMSGDSGVWWSPPYQSGGRQSLSVAKRIDAKRIIVFDLNLSSLTGPSVVQNKEKAVFLFTGPGQPIAFNMPLTSLAAIKEYESIVSQLQSLTAASQTSYDRVHTETSAYKVLRSDQNRWNWVVFSIVKESEAYPLLALLEQQMVVVLLVAVILAAFLSMWIARYIQVPVGAITQQMKAGARGALDARVSFKRNDEFAYIADAFNRMMDSIQTLFDDLRLVEEKKRQLELKALQSQIHPHFLHNTLSAIYCLDQAGRAAEMAEMLCALTGLLQYSTDKKGDIVTVEEELHQLEQYDVLMKLRYGDVFRLDLVVRDESLIAPIPKLTLITLVENSIFYGLGTGETNHIIVAGMAFGEGATMLEVSDTGPGIEPSKLKCLLAGVTSLGRHKGLNNLGLRNIHERIRLHFGESYGLSFPKEAEEGLLVCVRLPEPDGPEAFRIKGEGGEKHAEAVAGGRRAVGKGALFAAD</sequence>
<dbReference type="PANTHER" id="PTHR34220:SF7">
    <property type="entry name" value="SENSOR HISTIDINE KINASE YPDA"/>
    <property type="match status" value="1"/>
</dbReference>
<comment type="caution">
    <text evidence="8">The sequence shown here is derived from an EMBL/GenBank/DDBJ whole genome shotgun (WGS) entry which is preliminary data.</text>
</comment>
<dbReference type="InterPro" id="IPR050640">
    <property type="entry name" value="Bact_2-comp_sensor_kinase"/>
</dbReference>
<gene>
    <name evidence="8" type="ORF">GC098_04700</name>
</gene>
<keyword evidence="6" id="KW-1133">Transmembrane helix</keyword>
<evidence type="ECO:0000313" key="9">
    <source>
        <dbReference type="Proteomes" id="UP000616779"/>
    </source>
</evidence>
<evidence type="ECO:0000313" key="8">
    <source>
        <dbReference type="EMBL" id="NOU70732.1"/>
    </source>
</evidence>
<dbReference type="SUPFAM" id="SSF158472">
    <property type="entry name" value="HAMP domain-like"/>
    <property type="match status" value="1"/>
</dbReference>
<dbReference type="Gene3D" id="3.30.565.10">
    <property type="entry name" value="Histidine kinase-like ATPase, C-terminal domain"/>
    <property type="match status" value="1"/>
</dbReference>
<feature type="domain" description="HAMP" evidence="7">
    <location>
        <begin position="304"/>
        <end position="356"/>
    </location>
</feature>
<dbReference type="InterPro" id="IPR003660">
    <property type="entry name" value="HAMP_dom"/>
</dbReference>
<dbReference type="PANTHER" id="PTHR34220">
    <property type="entry name" value="SENSOR HISTIDINE KINASE YPDA"/>
    <property type="match status" value="1"/>
</dbReference>
<keyword evidence="9" id="KW-1185">Reference proteome</keyword>
<keyword evidence="6" id="KW-0812">Transmembrane</keyword>
<dbReference type="Pfam" id="PF06580">
    <property type="entry name" value="His_kinase"/>
    <property type="match status" value="1"/>
</dbReference>
<dbReference type="Pfam" id="PF00672">
    <property type="entry name" value="HAMP"/>
    <property type="match status" value="1"/>
</dbReference>